<comment type="caution">
    <text evidence="1">The sequence shown here is derived from an EMBL/GenBank/DDBJ whole genome shotgun (WGS) entry which is preliminary data.</text>
</comment>
<evidence type="ECO:0000313" key="1">
    <source>
        <dbReference type="EMBL" id="GKT33755.1"/>
    </source>
</evidence>
<dbReference type="EMBL" id="BQXS01003135">
    <property type="protein sequence ID" value="GKT33755.1"/>
    <property type="molecule type" value="Genomic_DNA"/>
</dbReference>
<gene>
    <name evidence="1" type="ORF">ADUPG1_002623</name>
</gene>
<accession>A0ABQ5KMM4</accession>
<protein>
    <submittedName>
        <fullName evidence="1">Uncharacterized protein</fullName>
    </submittedName>
</protein>
<evidence type="ECO:0000313" key="2">
    <source>
        <dbReference type="Proteomes" id="UP001057375"/>
    </source>
</evidence>
<name>A0ABQ5KMM4_9EUKA</name>
<sequence>MHDSNSVSSSKSSPGWCRRLCSSKNLFRLSGLPVLLFSQGFLSELATTEPSSSSASFSVFELSRSPVTASEAGLLWLQATCDWPPHPLLLSS</sequence>
<keyword evidence="2" id="KW-1185">Reference proteome</keyword>
<reference evidence="1" key="1">
    <citation type="submission" date="2022-03" db="EMBL/GenBank/DDBJ databases">
        <title>Draft genome sequence of Aduncisulcus paluster, a free-living microaerophilic Fornicata.</title>
        <authorList>
            <person name="Yuyama I."/>
            <person name="Kume K."/>
            <person name="Tamura T."/>
            <person name="Inagaki Y."/>
            <person name="Hashimoto T."/>
        </authorList>
    </citation>
    <scope>NUCLEOTIDE SEQUENCE</scope>
    <source>
        <strain evidence="1">NY0171</strain>
    </source>
</reference>
<organism evidence="1 2">
    <name type="scientific">Aduncisulcus paluster</name>
    <dbReference type="NCBI Taxonomy" id="2918883"/>
    <lineage>
        <taxon>Eukaryota</taxon>
        <taxon>Metamonada</taxon>
        <taxon>Carpediemonas-like organisms</taxon>
        <taxon>Aduncisulcus</taxon>
    </lineage>
</organism>
<dbReference type="Proteomes" id="UP001057375">
    <property type="component" value="Unassembled WGS sequence"/>
</dbReference>
<proteinExistence type="predicted"/>